<feature type="domain" description="HTH cro/C1-type" evidence="1">
    <location>
        <begin position="31"/>
        <end position="85"/>
    </location>
</feature>
<dbReference type="SMART" id="SM00530">
    <property type="entry name" value="HTH_XRE"/>
    <property type="match status" value="1"/>
</dbReference>
<evidence type="ECO:0000313" key="2">
    <source>
        <dbReference type="EMBL" id="CAA9525602.1"/>
    </source>
</evidence>
<proteinExistence type="predicted"/>
<sequence length="157" mass="16881">MPGWHETGVLCRIGKTGAAMNKQGRGFGATLKQFREVQRVSQSKLAERAGFDHSYVSRLESAARTPTREAVEQLASALGLPHVEHDALLAAAGFLPREVSSLLAAEPEITQVLDLLQNDAVPEAYRANIRETLRLLAEGWRLALTPAKTGGLNGVAA</sequence>
<reference evidence="2" key="1">
    <citation type="submission" date="2020-02" db="EMBL/GenBank/DDBJ databases">
        <authorList>
            <person name="Meier V. D."/>
        </authorList>
    </citation>
    <scope>NUCLEOTIDE SEQUENCE</scope>
    <source>
        <strain evidence="2">AVDCRST_MAG73</strain>
    </source>
</reference>
<dbReference type="AlphaFoldDB" id="A0A6J4TK96"/>
<dbReference type="InterPro" id="IPR001387">
    <property type="entry name" value="Cro/C1-type_HTH"/>
</dbReference>
<dbReference type="InterPro" id="IPR010982">
    <property type="entry name" value="Lambda_DNA-bd_dom_sf"/>
</dbReference>
<dbReference type="EMBL" id="CADCWE010000031">
    <property type="protein sequence ID" value="CAA9525602.1"/>
    <property type="molecule type" value="Genomic_DNA"/>
</dbReference>
<accession>A0A6J4TK96</accession>
<dbReference type="GO" id="GO:0003677">
    <property type="term" value="F:DNA binding"/>
    <property type="evidence" value="ECO:0007669"/>
    <property type="project" value="InterPro"/>
</dbReference>
<dbReference type="Gene3D" id="1.10.260.40">
    <property type="entry name" value="lambda repressor-like DNA-binding domains"/>
    <property type="match status" value="1"/>
</dbReference>
<dbReference type="Pfam" id="PF13560">
    <property type="entry name" value="HTH_31"/>
    <property type="match status" value="1"/>
</dbReference>
<dbReference type="CDD" id="cd00093">
    <property type="entry name" value="HTH_XRE"/>
    <property type="match status" value="1"/>
</dbReference>
<dbReference type="SUPFAM" id="SSF47413">
    <property type="entry name" value="lambda repressor-like DNA-binding domains"/>
    <property type="match status" value="1"/>
</dbReference>
<gene>
    <name evidence="2" type="ORF">AVDCRST_MAG73-523</name>
</gene>
<organism evidence="2">
    <name type="scientific">uncultured Thermomicrobiales bacterium</name>
    <dbReference type="NCBI Taxonomy" id="1645740"/>
    <lineage>
        <taxon>Bacteria</taxon>
        <taxon>Pseudomonadati</taxon>
        <taxon>Thermomicrobiota</taxon>
        <taxon>Thermomicrobia</taxon>
        <taxon>Thermomicrobiales</taxon>
        <taxon>environmental samples</taxon>
    </lineage>
</organism>
<evidence type="ECO:0000259" key="1">
    <source>
        <dbReference type="PROSITE" id="PS50943"/>
    </source>
</evidence>
<name>A0A6J4TK96_9BACT</name>
<protein>
    <recommendedName>
        <fullName evidence="1">HTH cro/C1-type domain-containing protein</fullName>
    </recommendedName>
</protein>
<dbReference type="PROSITE" id="PS50943">
    <property type="entry name" value="HTH_CROC1"/>
    <property type="match status" value="1"/>
</dbReference>